<reference evidence="3" key="1">
    <citation type="submission" date="2017-01" db="EMBL/GenBank/DDBJ databases">
        <authorList>
            <person name="Varghese N."/>
            <person name="Submissions S."/>
        </authorList>
    </citation>
    <scope>NUCLEOTIDE SEQUENCE [LARGE SCALE GENOMIC DNA]</scope>
    <source>
        <strain evidence="3">DSM 21054</strain>
    </source>
</reference>
<feature type="chain" id="PRO_5030023071" description="SdiA-regulated family protein" evidence="1">
    <location>
        <begin position="22"/>
        <end position="288"/>
    </location>
</feature>
<evidence type="ECO:0000313" key="3">
    <source>
        <dbReference type="Proteomes" id="UP000186917"/>
    </source>
</evidence>
<dbReference type="OrthoDB" id="5292493at2"/>
<dbReference type="EMBL" id="FTOR01000003">
    <property type="protein sequence ID" value="SIT04897.1"/>
    <property type="molecule type" value="Genomic_DNA"/>
</dbReference>
<gene>
    <name evidence="2" type="ORF">SAMN05421788_103144</name>
</gene>
<dbReference type="Proteomes" id="UP000186917">
    <property type="component" value="Unassembled WGS sequence"/>
</dbReference>
<organism evidence="2 3">
    <name type="scientific">Filimonas lacunae</name>
    <dbReference type="NCBI Taxonomy" id="477680"/>
    <lineage>
        <taxon>Bacteria</taxon>
        <taxon>Pseudomonadati</taxon>
        <taxon>Bacteroidota</taxon>
        <taxon>Chitinophagia</taxon>
        <taxon>Chitinophagales</taxon>
        <taxon>Chitinophagaceae</taxon>
        <taxon>Filimonas</taxon>
    </lineage>
</organism>
<keyword evidence="1" id="KW-0732">Signal</keyword>
<proteinExistence type="predicted"/>
<sequence>MIRRTFITIAFSGICAFPILAGCNMTKKQDPTPAAYNLNKPEKFSMPESLLEISGISFYKGRPDSIYSIQDENGKLFRMAWQQGKQAHAHFGKTGDYEDVSIVKDQVIILKSNGSLFQFPFTSATYPEIDHAKEWKHLLPKGEYESIYGDDSTGLVYVLCKNCDQDNNKKVASGFIFQLQGDSLFAQGNFSIDVGQIKDIAGKVKRGFRPSALAKNPLTGEWFIISAVNKMIVIADSRFTVKEVYPLNGNTFNQPEGIAFDKNGDLYISNEGSDLSSGNILKFKRLTR</sequence>
<evidence type="ECO:0008006" key="4">
    <source>
        <dbReference type="Google" id="ProtNLM"/>
    </source>
</evidence>
<keyword evidence="3" id="KW-1185">Reference proteome</keyword>
<dbReference type="RefSeq" id="WP_076378825.1">
    <property type="nucleotide sequence ID" value="NZ_AP017422.1"/>
</dbReference>
<protein>
    <recommendedName>
        <fullName evidence="4">SdiA-regulated family protein</fullName>
    </recommendedName>
</protein>
<evidence type="ECO:0000313" key="2">
    <source>
        <dbReference type="EMBL" id="SIT04897.1"/>
    </source>
</evidence>
<dbReference type="InterPro" id="IPR011042">
    <property type="entry name" value="6-blade_b-propeller_TolB-like"/>
</dbReference>
<dbReference type="Gene3D" id="2.120.10.30">
    <property type="entry name" value="TolB, C-terminal domain"/>
    <property type="match status" value="1"/>
</dbReference>
<accession>A0A173MJZ3</accession>
<dbReference type="KEGG" id="fln:FLA_3828"/>
<dbReference type="AlphaFoldDB" id="A0A173MJZ3"/>
<feature type="signal peptide" evidence="1">
    <location>
        <begin position="1"/>
        <end position="21"/>
    </location>
</feature>
<name>A0A173MJZ3_9BACT</name>
<dbReference type="PROSITE" id="PS51257">
    <property type="entry name" value="PROKAR_LIPOPROTEIN"/>
    <property type="match status" value="1"/>
</dbReference>
<dbReference type="SUPFAM" id="SSF101898">
    <property type="entry name" value="NHL repeat"/>
    <property type="match status" value="1"/>
</dbReference>
<evidence type="ECO:0000256" key="1">
    <source>
        <dbReference type="SAM" id="SignalP"/>
    </source>
</evidence>
<dbReference type="STRING" id="477680.SAMN05421788_103144"/>